<dbReference type="RefSeq" id="WP_086898579.1">
    <property type="nucleotide sequence ID" value="NZ_JAUJLL010000095.1"/>
</dbReference>
<sequence length="63" mass="6928">MGQGSSGIGLEGYSTAEIYRELKARLGVTTFERYAIEDKLTIFINGELTHTQMGPFGVMVNID</sequence>
<gene>
    <name evidence="1" type="ORF">HK16_01130</name>
</gene>
<dbReference type="EMBL" id="JOOZ01000108">
    <property type="protein sequence ID" value="OUL64873.1"/>
    <property type="molecule type" value="Genomic_DNA"/>
</dbReference>
<accession>A0A252EF73</accession>
<protein>
    <submittedName>
        <fullName evidence="1">Uncharacterized protein</fullName>
    </submittedName>
</protein>
<comment type="caution">
    <text evidence="1">The sequence shown here is derived from an EMBL/GenBank/DDBJ whole genome shotgun (WGS) entry which is preliminary data.</text>
</comment>
<proteinExistence type="predicted"/>
<dbReference type="AlphaFoldDB" id="A0A252EF73"/>
<evidence type="ECO:0000313" key="1">
    <source>
        <dbReference type="EMBL" id="OUL64873.1"/>
    </source>
</evidence>
<name>A0A252EF73_9PROT</name>
<reference evidence="1 2" key="1">
    <citation type="submission" date="2014-06" db="EMBL/GenBank/DDBJ databases">
        <authorList>
            <person name="Ju J."/>
            <person name="Zhang J."/>
        </authorList>
    </citation>
    <scope>NUCLEOTIDE SEQUENCE [LARGE SCALE GENOMIC DNA]</scope>
    <source>
        <strain evidence="1">DmL_050</strain>
    </source>
</reference>
<dbReference type="Proteomes" id="UP000195072">
    <property type="component" value="Unassembled WGS sequence"/>
</dbReference>
<organism evidence="1 2">
    <name type="scientific">Acetobacter senegalensis</name>
    <dbReference type="NCBI Taxonomy" id="446692"/>
    <lineage>
        <taxon>Bacteria</taxon>
        <taxon>Pseudomonadati</taxon>
        <taxon>Pseudomonadota</taxon>
        <taxon>Alphaproteobacteria</taxon>
        <taxon>Acetobacterales</taxon>
        <taxon>Acetobacteraceae</taxon>
        <taxon>Acetobacter</taxon>
    </lineage>
</organism>
<evidence type="ECO:0000313" key="2">
    <source>
        <dbReference type="Proteomes" id="UP000195072"/>
    </source>
</evidence>